<accession>A0A1A9ZXE0</accession>
<dbReference type="Proteomes" id="UP000092445">
    <property type="component" value="Unassembled WGS sequence"/>
</dbReference>
<proteinExistence type="predicted"/>
<sequence>MLTTRLAYKLAEFTLMGFMCGTSTKDYGDHKEDSGDHKEDYGDHKQLADLPFPPQHFRFYSQEEKCYTLADTSNFSNHYTIATIYDVAIYLCTQRGDGIFTKI</sequence>
<evidence type="ECO:0000313" key="2">
    <source>
        <dbReference type="Proteomes" id="UP000092445"/>
    </source>
</evidence>
<reference evidence="2" key="1">
    <citation type="submission" date="2014-03" db="EMBL/GenBank/DDBJ databases">
        <authorList>
            <person name="Aksoy S."/>
            <person name="Warren W."/>
            <person name="Wilson R.K."/>
        </authorList>
    </citation>
    <scope>NUCLEOTIDE SEQUENCE [LARGE SCALE GENOMIC DNA]</scope>
    <source>
        <strain evidence="2">IAEA</strain>
    </source>
</reference>
<reference evidence="1" key="2">
    <citation type="submission" date="2020-05" db="UniProtKB">
        <authorList>
            <consortium name="EnsemblMetazoa"/>
        </authorList>
    </citation>
    <scope>IDENTIFICATION</scope>
    <source>
        <strain evidence="1">IAEA</strain>
    </source>
</reference>
<name>A0A1A9ZXE0_GLOPL</name>
<dbReference type="VEuPathDB" id="VectorBase:GPAI028081"/>
<organism evidence="1 2">
    <name type="scientific">Glossina pallidipes</name>
    <name type="common">Tsetse fly</name>
    <dbReference type="NCBI Taxonomy" id="7398"/>
    <lineage>
        <taxon>Eukaryota</taxon>
        <taxon>Metazoa</taxon>
        <taxon>Ecdysozoa</taxon>
        <taxon>Arthropoda</taxon>
        <taxon>Hexapoda</taxon>
        <taxon>Insecta</taxon>
        <taxon>Pterygota</taxon>
        <taxon>Neoptera</taxon>
        <taxon>Endopterygota</taxon>
        <taxon>Diptera</taxon>
        <taxon>Brachycera</taxon>
        <taxon>Muscomorpha</taxon>
        <taxon>Hippoboscoidea</taxon>
        <taxon>Glossinidae</taxon>
        <taxon>Glossina</taxon>
    </lineage>
</organism>
<dbReference type="AlphaFoldDB" id="A0A1A9ZXE0"/>
<evidence type="ECO:0000313" key="1">
    <source>
        <dbReference type="EnsemblMetazoa" id="GPAI028081-PA"/>
    </source>
</evidence>
<keyword evidence="2" id="KW-1185">Reference proteome</keyword>
<dbReference type="EnsemblMetazoa" id="GPAI028081-RA">
    <property type="protein sequence ID" value="GPAI028081-PA"/>
    <property type="gene ID" value="GPAI028081"/>
</dbReference>
<protein>
    <submittedName>
        <fullName evidence="1">Uncharacterized protein</fullName>
    </submittedName>
</protein>